<dbReference type="SUPFAM" id="SSF74650">
    <property type="entry name" value="Galactose mutarotase-like"/>
    <property type="match status" value="1"/>
</dbReference>
<dbReference type="Proteomes" id="UP000256541">
    <property type="component" value="Unassembled WGS sequence"/>
</dbReference>
<feature type="region of interest" description="Disordered" evidence="1">
    <location>
        <begin position="34"/>
        <end position="53"/>
    </location>
</feature>
<dbReference type="GO" id="GO:0030246">
    <property type="term" value="F:carbohydrate binding"/>
    <property type="evidence" value="ECO:0007669"/>
    <property type="project" value="InterPro"/>
</dbReference>
<dbReference type="GO" id="GO:0005975">
    <property type="term" value="P:carbohydrate metabolic process"/>
    <property type="evidence" value="ECO:0007669"/>
    <property type="project" value="InterPro"/>
</dbReference>
<evidence type="ECO:0008006" key="4">
    <source>
        <dbReference type="Google" id="ProtNLM"/>
    </source>
</evidence>
<dbReference type="RefSeq" id="WP_116410193.1">
    <property type="nucleotide sequence ID" value="NZ_NBXB01000008.1"/>
</dbReference>
<feature type="compositionally biased region" description="Polar residues" evidence="1">
    <location>
        <begin position="169"/>
        <end position="182"/>
    </location>
</feature>
<dbReference type="InterPro" id="IPR011013">
    <property type="entry name" value="Gal_mutarotase_sf_dom"/>
</dbReference>
<evidence type="ECO:0000313" key="3">
    <source>
        <dbReference type="Proteomes" id="UP000256541"/>
    </source>
</evidence>
<feature type="region of interest" description="Disordered" evidence="1">
    <location>
        <begin position="169"/>
        <end position="195"/>
    </location>
</feature>
<accession>A0A3E0W543</accession>
<dbReference type="GO" id="GO:0003824">
    <property type="term" value="F:catalytic activity"/>
    <property type="evidence" value="ECO:0007669"/>
    <property type="project" value="InterPro"/>
</dbReference>
<dbReference type="EMBL" id="NBXB01000008">
    <property type="protein sequence ID" value="RFA16905.1"/>
    <property type="molecule type" value="Genomic_DNA"/>
</dbReference>
<proteinExistence type="predicted"/>
<comment type="caution">
    <text evidence="2">The sequence shown here is derived from an EMBL/GenBank/DDBJ whole genome shotgun (WGS) entry which is preliminary data.</text>
</comment>
<dbReference type="AlphaFoldDB" id="A0A3E0W543"/>
<evidence type="ECO:0000256" key="1">
    <source>
        <dbReference type="SAM" id="MobiDB-lite"/>
    </source>
</evidence>
<gene>
    <name evidence="2" type="ORF">B7R22_02215</name>
</gene>
<dbReference type="OrthoDB" id="2528227at2"/>
<name>A0A3E0W543_9MICO</name>
<organism evidence="2 3">
    <name type="scientific">Subtercola boreus</name>
    <dbReference type="NCBI Taxonomy" id="120213"/>
    <lineage>
        <taxon>Bacteria</taxon>
        <taxon>Bacillati</taxon>
        <taxon>Actinomycetota</taxon>
        <taxon>Actinomycetes</taxon>
        <taxon>Micrococcales</taxon>
        <taxon>Microbacteriaceae</taxon>
        <taxon>Subtercola</taxon>
    </lineage>
</organism>
<reference evidence="2 3" key="1">
    <citation type="submission" date="2017-04" db="EMBL/GenBank/DDBJ databases">
        <title>Comparative genome analysis of Subtercola boreus.</title>
        <authorList>
            <person name="Cho Y.-J."/>
            <person name="Cho A."/>
            <person name="Kim O.-S."/>
            <person name="Lee J.-I."/>
        </authorList>
    </citation>
    <scope>NUCLEOTIDE SEQUENCE [LARGE SCALE GENOMIC DNA]</scope>
    <source>
        <strain evidence="2 3">P27479</strain>
    </source>
</reference>
<dbReference type="InterPro" id="IPR014718">
    <property type="entry name" value="GH-type_carb-bd"/>
</dbReference>
<dbReference type="Gene3D" id="2.70.98.10">
    <property type="match status" value="1"/>
</dbReference>
<protein>
    <recommendedName>
        <fullName evidence="4">Aldose epimerase</fullName>
    </recommendedName>
</protein>
<evidence type="ECO:0000313" key="2">
    <source>
        <dbReference type="EMBL" id="RFA16905.1"/>
    </source>
</evidence>
<sequence>MTDRVEGGNGLSCVVDARRGARIVSLRSGVSGGRETEWLAPSTDQWPPPTDREGRPVFARPGMGGWDEAFPTVSASVLADGTSLADHGEAWSRSWMLGGTSDGPPTNSVTTSVRLTTMPLTVTRNITPTADGIRLGYRATTNSTEPLPFLWSAHPQFAAEPGTTVQLLASSAHQPQPTSQPGSAPGLVEEYPKPGTRHDFSLAGSDVLELLRPGTSLKVFVDPHLDVAVALLRKHDGSALRLAWHSETRLYLGLFWDRAEFAEDPIIALEPSTGFGDSAGAAERSGRIATISASSPLEWHLDLSAH</sequence>